<reference evidence="10 11" key="1">
    <citation type="submission" date="2017-05" db="EMBL/GenBank/DDBJ databases">
        <title>Thiocyanate degradation by Thiohalobacter thiocyanaticus FOKN1.</title>
        <authorList>
            <person name="Oshiki M."/>
            <person name="Fukushima T."/>
            <person name="Kawano S."/>
            <person name="Nakagawa J."/>
        </authorList>
    </citation>
    <scope>NUCLEOTIDE SEQUENCE [LARGE SCALE GENOMIC DNA]</scope>
    <source>
        <strain evidence="10 11">FOKN1</strain>
    </source>
</reference>
<dbReference type="Proteomes" id="UP000218765">
    <property type="component" value="Chromosome"/>
</dbReference>
<evidence type="ECO:0000313" key="11">
    <source>
        <dbReference type="Proteomes" id="UP000218765"/>
    </source>
</evidence>
<keyword evidence="5 10" id="KW-0808">Transferase</keyword>
<dbReference type="Gene3D" id="3.40.50.150">
    <property type="entry name" value="Vaccinia Virus protein VP39"/>
    <property type="match status" value="1"/>
</dbReference>
<gene>
    <name evidence="10" type="ORF">FOKN1_2890</name>
</gene>
<keyword evidence="3" id="KW-0698">rRNA processing</keyword>
<evidence type="ECO:0000256" key="3">
    <source>
        <dbReference type="ARBA" id="ARBA00022552"/>
    </source>
</evidence>
<evidence type="ECO:0000256" key="7">
    <source>
        <dbReference type="ARBA" id="ARBA00038091"/>
    </source>
</evidence>
<keyword evidence="11" id="KW-1185">Reference proteome</keyword>
<organism evidence="10 11">
    <name type="scientific">Thiohalobacter thiocyanaticus</name>
    <dbReference type="NCBI Taxonomy" id="585455"/>
    <lineage>
        <taxon>Bacteria</taxon>
        <taxon>Pseudomonadati</taxon>
        <taxon>Pseudomonadota</taxon>
        <taxon>Gammaproteobacteria</taxon>
        <taxon>Thiohalobacterales</taxon>
        <taxon>Thiohalobacteraceae</taxon>
        <taxon>Thiohalobacter</taxon>
    </lineage>
</organism>
<dbReference type="GO" id="GO:0005737">
    <property type="term" value="C:cytoplasm"/>
    <property type="evidence" value="ECO:0007669"/>
    <property type="project" value="UniProtKB-SubCell"/>
</dbReference>
<dbReference type="CDD" id="cd11572">
    <property type="entry name" value="RlmI_M_like"/>
    <property type="match status" value="1"/>
</dbReference>
<dbReference type="Pfam" id="PF17785">
    <property type="entry name" value="PUA_3"/>
    <property type="match status" value="1"/>
</dbReference>
<dbReference type="InterPro" id="IPR036974">
    <property type="entry name" value="PUA_sf"/>
</dbReference>
<keyword evidence="4 10" id="KW-0489">Methyltransferase</keyword>
<comment type="similarity">
    <text evidence="7">Belongs to the methyltransferase superfamily. RlmI family.</text>
</comment>
<dbReference type="PANTHER" id="PTHR42873:SF1">
    <property type="entry name" value="S-ADENOSYLMETHIONINE-DEPENDENT METHYLTRANSFERASE DOMAIN-CONTAINING PROTEIN"/>
    <property type="match status" value="1"/>
</dbReference>
<dbReference type="CDD" id="cd21153">
    <property type="entry name" value="PUA_RlmI"/>
    <property type="match status" value="1"/>
</dbReference>
<dbReference type="RefSeq" id="WP_231971525.1">
    <property type="nucleotide sequence ID" value="NZ_AP018052.1"/>
</dbReference>
<evidence type="ECO:0000256" key="2">
    <source>
        <dbReference type="ARBA" id="ARBA00022490"/>
    </source>
</evidence>
<dbReference type="Gene3D" id="2.30.130.10">
    <property type="entry name" value="PUA domain"/>
    <property type="match status" value="1"/>
</dbReference>
<dbReference type="InterPro" id="IPR019614">
    <property type="entry name" value="SAM-dep_methyl-trfase"/>
</dbReference>
<dbReference type="GO" id="GO:0006364">
    <property type="term" value="P:rRNA processing"/>
    <property type="evidence" value="ECO:0007669"/>
    <property type="project" value="UniProtKB-KW"/>
</dbReference>
<accession>A0A1Z4VV40</accession>
<dbReference type="PROSITE" id="PS50890">
    <property type="entry name" value="PUA"/>
    <property type="match status" value="1"/>
</dbReference>
<dbReference type="KEGG" id="ttc:FOKN1_2890"/>
<dbReference type="CDD" id="cd02440">
    <property type="entry name" value="AdoMet_MTases"/>
    <property type="match status" value="1"/>
</dbReference>
<dbReference type="AlphaFoldDB" id="A0A1Z4VV40"/>
<dbReference type="InterPro" id="IPR041532">
    <property type="entry name" value="RlmI-like_PUA"/>
</dbReference>
<evidence type="ECO:0000259" key="9">
    <source>
        <dbReference type="Pfam" id="PF17785"/>
    </source>
</evidence>
<evidence type="ECO:0000313" key="10">
    <source>
        <dbReference type="EMBL" id="BAZ95248.1"/>
    </source>
</evidence>
<evidence type="ECO:0000256" key="4">
    <source>
        <dbReference type="ARBA" id="ARBA00022603"/>
    </source>
</evidence>
<dbReference type="GO" id="GO:0003723">
    <property type="term" value="F:RNA binding"/>
    <property type="evidence" value="ECO:0007669"/>
    <property type="project" value="InterPro"/>
</dbReference>
<dbReference type="InterPro" id="IPR015947">
    <property type="entry name" value="PUA-like_sf"/>
</dbReference>
<dbReference type="SUPFAM" id="SSF53335">
    <property type="entry name" value="S-adenosyl-L-methionine-dependent methyltransferases"/>
    <property type="match status" value="1"/>
</dbReference>
<dbReference type="GO" id="GO:0008168">
    <property type="term" value="F:methyltransferase activity"/>
    <property type="evidence" value="ECO:0007669"/>
    <property type="project" value="UniProtKB-KW"/>
</dbReference>
<feature type="domain" description="RlmI-like PUA" evidence="9">
    <location>
        <begin position="23"/>
        <end position="89"/>
    </location>
</feature>
<feature type="domain" description="S-adenosylmethionine-dependent methyltransferase" evidence="8">
    <location>
        <begin position="193"/>
        <end position="372"/>
    </location>
</feature>
<keyword evidence="6" id="KW-0949">S-adenosyl-L-methionine</keyword>
<dbReference type="Gene3D" id="3.30.750.80">
    <property type="entry name" value="RNA methyltransferase domain (HRMD) like"/>
    <property type="match status" value="1"/>
</dbReference>
<evidence type="ECO:0000256" key="5">
    <source>
        <dbReference type="ARBA" id="ARBA00022679"/>
    </source>
</evidence>
<dbReference type="InterPro" id="IPR029063">
    <property type="entry name" value="SAM-dependent_MTases_sf"/>
</dbReference>
<dbReference type="PANTHER" id="PTHR42873">
    <property type="entry name" value="RIBOSOMAL RNA LARGE SUBUNIT METHYLTRANSFERASE"/>
    <property type="match status" value="1"/>
</dbReference>
<dbReference type="GO" id="GO:0032259">
    <property type="term" value="P:methylation"/>
    <property type="evidence" value="ECO:0007669"/>
    <property type="project" value="UniProtKB-KW"/>
</dbReference>
<evidence type="ECO:0000256" key="1">
    <source>
        <dbReference type="ARBA" id="ARBA00004496"/>
    </source>
</evidence>
<dbReference type="SUPFAM" id="SSF88697">
    <property type="entry name" value="PUA domain-like"/>
    <property type="match status" value="1"/>
</dbReference>
<protein>
    <submittedName>
        <fullName evidence="10">Putative SAM-dependent methyltransferase</fullName>
    </submittedName>
</protein>
<dbReference type="EMBL" id="AP018052">
    <property type="protein sequence ID" value="BAZ95248.1"/>
    <property type="molecule type" value="Genomic_DNA"/>
</dbReference>
<comment type="subcellular location">
    <subcellularLocation>
        <location evidence="1">Cytoplasm</location>
    </subcellularLocation>
</comment>
<keyword evidence="2" id="KW-0963">Cytoplasm</keyword>
<proteinExistence type="inferred from homology"/>
<sequence>MAGLTEKARPMPLAETASPLAPLRLKKREERRLRAGHLWIYSNEVDTRATPLTGFAPGQPVRIEAHNGRPLGSGYVNPHSLICARLISRDPDQVLDKSLLVHRLKVALSLRQRLFDQPCYRLCYGEADGLPGLVVDRYGDVLAVQLTTAGMEAMKAAVIVALEQVLQPRGILLRNDVEVRRLEGLETYVETLGEVPEPVALSENGARFEVSLQTGQKTGWFFDQADNRVRLRRYARDARVLDVFSYVGAWGVQAALAGAAAVTCVDSSGEALARAGHNAGLNGVGDKMQTRQGDAFEVLKALREADERFDLVILDPPAFIKRRKDIEAGTEAYQRLNQLAIRLLGRDGFLITASCSHHMQPEVFRRTVHRAARHVDRRLQILEWGQQAADHPRHPAIVETDYLKAMYCRVVKD</sequence>
<evidence type="ECO:0000256" key="6">
    <source>
        <dbReference type="ARBA" id="ARBA00022691"/>
    </source>
</evidence>
<evidence type="ECO:0000259" key="8">
    <source>
        <dbReference type="Pfam" id="PF10672"/>
    </source>
</evidence>
<dbReference type="Pfam" id="PF10672">
    <property type="entry name" value="Methyltrans_SAM"/>
    <property type="match status" value="1"/>
</dbReference>
<name>A0A1Z4VV40_9GAMM</name>